<dbReference type="GO" id="GO:0004857">
    <property type="term" value="F:enzyme inhibitor activity"/>
    <property type="evidence" value="ECO:0000318"/>
    <property type="project" value="GO_Central"/>
</dbReference>
<dbReference type="EMBL" id="MNCJ02000328">
    <property type="protein sequence ID" value="KAF5772583.1"/>
    <property type="molecule type" value="Genomic_DNA"/>
</dbReference>
<organism evidence="6 7">
    <name type="scientific">Helianthus annuus</name>
    <name type="common">Common sunflower</name>
    <dbReference type="NCBI Taxonomy" id="4232"/>
    <lineage>
        <taxon>Eukaryota</taxon>
        <taxon>Viridiplantae</taxon>
        <taxon>Streptophyta</taxon>
        <taxon>Embryophyta</taxon>
        <taxon>Tracheophyta</taxon>
        <taxon>Spermatophyta</taxon>
        <taxon>Magnoliopsida</taxon>
        <taxon>eudicotyledons</taxon>
        <taxon>Gunneridae</taxon>
        <taxon>Pentapetalae</taxon>
        <taxon>asterids</taxon>
        <taxon>campanulids</taxon>
        <taxon>Asterales</taxon>
        <taxon>Asteraceae</taxon>
        <taxon>Asteroideae</taxon>
        <taxon>Heliantheae alliance</taxon>
        <taxon>Heliantheae</taxon>
        <taxon>Helianthus</taxon>
    </lineage>
</organism>
<dbReference type="Gramene" id="mRNA:HanXRQr2_Chr13g0578801">
    <property type="protein sequence ID" value="CDS:HanXRQr2_Chr13g0578801.1"/>
    <property type="gene ID" value="HanXRQr2_Chr13g0578801"/>
</dbReference>
<dbReference type="GO" id="GO:0009827">
    <property type="term" value="P:plant-type cell wall modification"/>
    <property type="evidence" value="ECO:0000318"/>
    <property type="project" value="GO_Central"/>
</dbReference>
<dbReference type="OMA" id="AWIVPLK"/>
<keyword evidence="2" id="KW-1015">Disulfide bond</keyword>
<accession>A0A251SP76</accession>
<dbReference type="SMART" id="SM00856">
    <property type="entry name" value="PMEI"/>
    <property type="match status" value="1"/>
</dbReference>
<comment type="similarity">
    <text evidence="3">Belongs to the PMEI family.</text>
</comment>
<dbReference type="Pfam" id="PF04043">
    <property type="entry name" value="PMEI"/>
    <property type="match status" value="1"/>
</dbReference>
<reference evidence="5" key="3">
    <citation type="submission" date="2020-06" db="EMBL/GenBank/DDBJ databases">
        <title>Helianthus annuus Genome sequencing and assembly Release 2.</title>
        <authorList>
            <person name="Gouzy J."/>
            <person name="Langlade N."/>
            <person name="Munos S."/>
        </authorList>
    </citation>
    <scope>NUCLEOTIDE SEQUENCE</scope>
    <source>
        <tissue evidence="5">Leaves</tissue>
    </source>
</reference>
<evidence type="ECO:0000313" key="5">
    <source>
        <dbReference type="EMBL" id="KAF5772583.1"/>
    </source>
</evidence>
<keyword evidence="1" id="KW-0732">Signal</keyword>
<evidence type="ECO:0000256" key="3">
    <source>
        <dbReference type="ARBA" id="ARBA00038471"/>
    </source>
</evidence>
<dbReference type="Gene3D" id="1.20.140.40">
    <property type="entry name" value="Invertase/pectin methylesterase inhibitor family protein"/>
    <property type="match status" value="1"/>
</dbReference>
<evidence type="ECO:0000313" key="7">
    <source>
        <dbReference type="Proteomes" id="UP000215914"/>
    </source>
</evidence>
<dbReference type="InterPro" id="IPR034087">
    <property type="entry name" value="C/VIF1"/>
</dbReference>
<dbReference type="PANTHER" id="PTHR35357:SF8">
    <property type="entry name" value="OS01G0111000 PROTEIN"/>
    <property type="match status" value="1"/>
</dbReference>
<proteinExistence type="inferred from homology"/>
<dbReference type="FunCoup" id="A0A251SP76">
    <property type="interactions" value="65"/>
</dbReference>
<evidence type="ECO:0000256" key="1">
    <source>
        <dbReference type="ARBA" id="ARBA00022729"/>
    </source>
</evidence>
<dbReference type="OrthoDB" id="1918674at2759"/>
<feature type="domain" description="Pectinesterase inhibitor" evidence="4">
    <location>
        <begin position="38"/>
        <end position="181"/>
    </location>
</feature>
<dbReference type="AlphaFoldDB" id="A0A251SP76"/>
<dbReference type="GO" id="GO:0009505">
    <property type="term" value="C:plant-type cell wall"/>
    <property type="evidence" value="ECO:0000318"/>
    <property type="project" value="GO_Central"/>
</dbReference>
<dbReference type="CDD" id="cd15796">
    <property type="entry name" value="CIF_like"/>
    <property type="match status" value="1"/>
</dbReference>
<reference evidence="5 7" key="1">
    <citation type="journal article" date="2017" name="Nature">
        <title>The sunflower genome provides insights into oil metabolism, flowering and Asterid evolution.</title>
        <authorList>
            <person name="Badouin H."/>
            <person name="Gouzy J."/>
            <person name="Grassa C.J."/>
            <person name="Murat F."/>
            <person name="Staton S.E."/>
            <person name="Cottret L."/>
            <person name="Lelandais-Briere C."/>
            <person name="Owens G.L."/>
            <person name="Carrere S."/>
            <person name="Mayjonade B."/>
            <person name="Legrand L."/>
            <person name="Gill N."/>
            <person name="Kane N.C."/>
            <person name="Bowers J.E."/>
            <person name="Hubner S."/>
            <person name="Bellec A."/>
            <person name="Berard A."/>
            <person name="Berges H."/>
            <person name="Blanchet N."/>
            <person name="Boniface M.C."/>
            <person name="Brunel D."/>
            <person name="Catrice O."/>
            <person name="Chaidir N."/>
            <person name="Claudel C."/>
            <person name="Donnadieu C."/>
            <person name="Faraut T."/>
            <person name="Fievet G."/>
            <person name="Helmstetter N."/>
            <person name="King M."/>
            <person name="Knapp S.J."/>
            <person name="Lai Z."/>
            <person name="Le Paslier M.C."/>
            <person name="Lippi Y."/>
            <person name="Lorenzon L."/>
            <person name="Mandel J.R."/>
            <person name="Marage G."/>
            <person name="Marchand G."/>
            <person name="Marquand E."/>
            <person name="Bret-Mestries E."/>
            <person name="Morien E."/>
            <person name="Nambeesan S."/>
            <person name="Nguyen T."/>
            <person name="Pegot-Espagnet P."/>
            <person name="Pouilly N."/>
            <person name="Raftis F."/>
            <person name="Sallet E."/>
            <person name="Schiex T."/>
            <person name="Thomas J."/>
            <person name="Vandecasteele C."/>
            <person name="Vares D."/>
            <person name="Vear F."/>
            <person name="Vautrin S."/>
            <person name="Crespi M."/>
            <person name="Mangin B."/>
            <person name="Burke J.M."/>
            <person name="Salse J."/>
            <person name="Munos S."/>
            <person name="Vincourt P."/>
            <person name="Rieseberg L.H."/>
            <person name="Langlade N.B."/>
        </authorList>
    </citation>
    <scope>NUCLEOTIDE SEQUENCE [LARGE SCALE GENOMIC DNA]</scope>
    <source>
        <strain evidence="7">cv. SF193</strain>
        <tissue evidence="5">Leaves</tissue>
    </source>
</reference>
<dbReference type="InterPro" id="IPR006501">
    <property type="entry name" value="Pectinesterase_inhib_dom"/>
</dbReference>
<evidence type="ECO:0000256" key="2">
    <source>
        <dbReference type="ARBA" id="ARBA00023157"/>
    </source>
</evidence>
<protein>
    <submittedName>
        <fullName evidence="5">Pectinesterase inhibitor domain, Cell wall/vacuolar inhibitor of fructosidase</fullName>
    </submittedName>
    <submittedName>
        <fullName evidence="6">Putative plant invertase/pectin methylesterase inhibitor superfamily protein</fullName>
    </submittedName>
</protein>
<gene>
    <name evidence="6" type="ORF">HannXRQ_Chr13g0393461</name>
    <name evidence="5" type="ORF">HanXRQr2_Chr13g0578801</name>
</gene>
<dbReference type="PANTHER" id="PTHR35357">
    <property type="entry name" value="OS02G0537100 PROTEIN"/>
    <property type="match status" value="1"/>
</dbReference>
<name>A0A251SP76_HELAN</name>
<evidence type="ECO:0000259" key="4">
    <source>
        <dbReference type="SMART" id="SM00856"/>
    </source>
</evidence>
<reference evidence="6" key="2">
    <citation type="submission" date="2017-02" db="EMBL/GenBank/DDBJ databases">
        <title>Sunflower complete genome.</title>
        <authorList>
            <person name="Langlade N."/>
            <person name="Munos S."/>
        </authorList>
    </citation>
    <scope>NUCLEOTIDE SEQUENCE [LARGE SCALE GENOMIC DNA]</scope>
    <source>
        <tissue evidence="6">Leaves</tissue>
    </source>
</reference>
<sequence>MESRNTNFLRFLKMKISSPLTILFLLFLLQQTLLSAMADIQLIKNTCKGTPSSSLCLKILLADPKSQNVDLTGLALIGVDAVNNKGLEILKQIVALKESRPELGPALDHCAEVYHAVVDADVPSSRDALRSGEAMFAEHGMADSAVEAQGCEGSFGEHGNTSPMTESNNAMIDVANVVRAIVHILLQ</sequence>
<keyword evidence="7" id="KW-1185">Reference proteome</keyword>
<dbReference type="InParanoid" id="A0A251SP76"/>
<evidence type="ECO:0000313" key="6">
    <source>
        <dbReference type="EMBL" id="OTG00655.1"/>
    </source>
</evidence>
<dbReference type="InterPro" id="IPR035513">
    <property type="entry name" value="Invertase/methylesterase_inhib"/>
</dbReference>
<dbReference type="EMBL" id="CM007902">
    <property type="protein sequence ID" value="OTG00655.1"/>
    <property type="molecule type" value="Genomic_DNA"/>
</dbReference>
<dbReference type="NCBIfam" id="TIGR01614">
    <property type="entry name" value="PME_inhib"/>
    <property type="match status" value="1"/>
</dbReference>
<dbReference type="Proteomes" id="UP000215914">
    <property type="component" value="Chromosome 13"/>
</dbReference>
<dbReference type="SUPFAM" id="SSF101148">
    <property type="entry name" value="Plant invertase/pectin methylesterase inhibitor"/>
    <property type="match status" value="1"/>
</dbReference>